<evidence type="ECO:0000313" key="4">
    <source>
        <dbReference type="Proteomes" id="UP001144397"/>
    </source>
</evidence>
<reference evidence="2" key="1">
    <citation type="submission" date="2022-12" db="EMBL/GenBank/DDBJ databases">
        <title>Reference genome sequencing for broad-spectrum identification of bacterial and archaeal isolates by mass spectrometry.</title>
        <authorList>
            <person name="Sekiguchi Y."/>
            <person name="Tourlousse D.M."/>
        </authorList>
    </citation>
    <scope>NUCLEOTIDE SEQUENCE</scope>
    <source>
        <strain evidence="2">301</strain>
    </source>
</reference>
<dbReference type="PANTHER" id="PTHR13707:SF60">
    <property type="entry name" value="ACETATE COA-TRANSFERASE SUBUNIT ALPHA"/>
    <property type="match status" value="1"/>
</dbReference>
<proteinExistence type="predicted"/>
<dbReference type="EC" id="2.8.3.12" evidence="3"/>
<sequence length="313" mass="33293">MSAPGKRREKRIAAKDAGALIARTLADGDLLAIGGLFKQGRPLALVREVIRLGRKKLKLVSSPGSGFDVDLLIAAGCVAETFLPAVTLEDRMCPAFRGAVEAGTVTAHCVDALSIVGGLLAAANGVPFQPVAAWKGSDVPKHNPLVAPITCPFTGEALYATRAIRPKLALLHAQEADAYGNVRHLATMTYADQLIARAAETVIVSVDRIVPPDEIIARPRETSIPCIYVDAVVEIPYGAHPTGSFPLYSIDEAYIEHYADLAEAARRGADGARERLADYIAAHVRAPARQEDYLALADGTARMRALEEEAASL</sequence>
<dbReference type="SUPFAM" id="SSF100950">
    <property type="entry name" value="NagB/RpiA/CoA transferase-like"/>
    <property type="match status" value="1"/>
</dbReference>
<reference evidence="3 5" key="2">
    <citation type="submission" date="2023-07" db="EMBL/GenBank/DDBJ databases">
        <title>Genomic Encyclopedia of Type Strains, Phase IV (KMG-IV): sequencing the most valuable type-strain genomes for metagenomic binning, comparative biology and taxonomic classification.</title>
        <authorList>
            <person name="Goeker M."/>
        </authorList>
    </citation>
    <scope>NUCLEOTIDE SEQUENCE [LARGE SCALE GENOMIC DNA]</scope>
    <source>
        <strain evidence="3 5">DSM 338</strain>
    </source>
</reference>
<dbReference type="Pfam" id="PF01144">
    <property type="entry name" value="CoA_trans"/>
    <property type="match status" value="1"/>
</dbReference>
<dbReference type="Proteomes" id="UP001144397">
    <property type="component" value="Unassembled WGS sequence"/>
</dbReference>
<evidence type="ECO:0000256" key="1">
    <source>
        <dbReference type="ARBA" id="ARBA00022679"/>
    </source>
</evidence>
<dbReference type="InterPro" id="IPR004165">
    <property type="entry name" value="CoA_trans_fam_I"/>
</dbReference>
<accession>A0A9W6CKI9</accession>
<dbReference type="RefSeq" id="WP_281805196.1">
    <property type="nucleotide sequence ID" value="NZ_BSDO01000001.1"/>
</dbReference>
<dbReference type="PANTHER" id="PTHR13707">
    <property type="entry name" value="KETOACID-COENZYME A TRANSFERASE"/>
    <property type="match status" value="1"/>
</dbReference>
<dbReference type="EMBL" id="BSDO01000001">
    <property type="protein sequence ID" value="GLI20872.1"/>
    <property type="molecule type" value="Genomic_DNA"/>
</dbReference>
<protein>
    <submittedName>
        <fullName evidence="2">CoA transferase subunit A</fullName>
    </submittedName>
    <submittedName>
        <fullName evidence="3">Glutaconate CoA-transferase subunit A</fullName>
        <ecNumber evidence="3">2.8.3.12</ecNumber>
    </submittedName>
</protein>
<gene>
    <name evidence="3" type="ORF">GGQ86_001062</name>
    <name evidence="2" type="ORF">XFLAVUS301_05460</name>
</gene>
<comment type="caution">
    <text evidence="2">The sequence shown here is derived from an EMBL/GenBank/DDBJ whole genome shotgun (WGS) entry which is preliminary data.</text>
</comment>
<dbReference type="EMBL" id="JAVDPY010000002">
    <property type="protein sequence ID" value="MDR6332598.1"/>
    <property type="molecule type" value="Genomic_DNA"/>
</dbReference>
<organism evidence="2 4">
    <name type="scientific">Xanthobacter flavus</name>
    <dbReference type="NCBI Taxonomy" id="281"/>
    <lineage>
        <taxon>Bacteria</taxon>
        <taxon>Pseudomonadati</taxon>
        <taxon>Pseudomonadota</taxon>
        <taxon>Alphaproteobacteria</taxon>
        <taxon>Hyphomicrobiales</taxon>
        <taxon>Xanthobacteraceae</taxon>
        <taxon>Xanthobacter</taxon>
    </lineage>
</organism>
<evidence type="ECO:0000313" key="2">
    <source>
        <dbReference type="EMBL" id="GLI20872.1"/>
    </source>
</evidence>
<dbReference type="GeneID" id="95761343"/>
<evidence type="ECO:0000313" key="3">
    <source>
        <dbReference type="EMBL" id="MDR6332598.1"/>
    </source>
</evidence>
<dbReference type="AlphaFoldDB" id="A0A9W6CKI9"/>
<dbReference type="Gene3D" id="3.40.1080.10">
    <property type="entry name" value="Glutaconate Coenzyme A-transferase"/>
    <property type="match status" value="1"/>
</dbReference>
<evidence type="ECO:0000313" key="5">
    <source>
        <dbReference type="Proteomes" id="UP001245370"/>
    </source>
</evidence>
<dbReference type="InterPro" id="IPR037171">
    <property type="entry name" value="NagB/RpiA_transferase-like"/>
</dbReference>
<dbReference type="SMART" id="SM00882">
    <property type="entry name" value="CoA_trans"/>
    <property type="match status" value="1"/>
</dbReference>
<name>A0A9W6CKI9_XANFL</name>
<keyword evidence="5" id="KW-1185">Reference proteome</keyword>
<dbReference type="GO" id="GO:0018730">
    <property type="term" value="F:glutaconate CoA-transferase activity"/>
    <property type="evidence" value="ECO:0007669"/>
    <property type="project" value="UniProtKB-EC"/>
</dbReference>
<keyword evidence="1 2" id="KW-0808">Transferase</keyword>
<dbReference type="Proteomes" id="UP001245370">
    <property type="component" value="Unassembled WGS sequence"/>
</dbReference>